<name>A0ABV7UYA4_9GAMM</name>
<evidence type="ECO:0000313" key="3">
    <source>
        <dbReference type="Proteomes" id="UP001595724"/>
    </source>
</evidence>
<gene>
    <name evidence="2" type="ORF">ACFOM9_15355</name>
</gene>
<dbReference type="EMBL" id="JBHRYF010000017">
    <property type="protein sequence ID" value="MFC3661437.1"/>
    <property type="molecule type" value="Genomic_DNA"/>
</dbReference>
<sequence>MVATRHDPGRDDGLDLQLAAKHGMLMSGADLDEDRVGGAKLGLSTPALPGLDRNVRRLRRWCEERRESEQQKDMRSAGSAMQRAGGRR</sequence>
<feature type="region of interest" description="Disordered" evidence="1">
    <location>
        <begin position="64"/>
        <end position="88"/>
    </location>
</feature>
<dbReference type="RefSeq" id="WP_386712886.1">
    <property type="nucleotide sequence ID" value="NZ_JBHRYF010000017.1"/>
</dbReference>
<reference evidence="3" key="1">
    <citation type="journal article" date="2019" name="Int. J. Syst. Evol. Microbiol.">
        <title>The Global Catalogue of Microorganisms (GCM) 10K type strain sequencing project: providing services to taxonomists for standard genome sequencing and annotation.</title>
        <authorList>
            <consortium name="The Broad Institute Genomics Platform"/>
            <consortium name="The Broad Institute Genome Sequencing Center for Infectious Disease"/>
            <person name="Wu L."/>
            <person name="Ma J."/>
        </authorList>
    </citation>
    <scope>NUCLEOTIDE SEQUENCE [LARGE SCALE GENOMIC DNA]</scope>
    <source>
        <strain evidence="3">KCTC 42211</strain>
    </source>
</reference>
<feature type="compositionally biased region" description="Basic and acidic residues" evidence="1">
    <location>
        <begin position="64"/>
        <end position="75"/>
    </location>
</feature>
<accession>A0ABV7UYA4</accession>
<evidence type="ECO:0000313" key="2">
    <source>
        <dbReference type="EMBL" id="MFC3661437.1"/>
    </source>
</evidence>
<comment type="caution">
    <text evidence="2">The sequence shown here is derived from an EMBL/GenBank/DDBJ whole genome shotgun (WGS) entry which is preliminary data.</text>
</comment>
<dbReference type="Proteomes" id="UP001595724">
    <property type="component" value="Unassembled WGS sequence"/>
</dbReference>
<proteinExistence type="predicted"/>
<keyword evidence="3" id="KW-1185">Reference proteome</keyword>
<organism evidence="2 3">
    <name type="scientific">Luteimonas notoginsengisoli</name>
    <dbReference type="NCBI Taxonomy" id="1578200"/>
    <lineage>
        <taxon>Bacteria</taxon>
        <taxon>Pseudomonadati</taxon>
        <taxon>Pseudomonadota</taxon>
        <taxon>Gammaproteobacteria</taxon>
        <taxon>Lysobacterales</taxon>
        <taxon>Lysobacteraceae</taxon>
        <taxon>Luteimonas</taxon>
    </lineage>
</organism>
<evidence type="ECO:0000256" key="1">
    <source>
        <dbReference type="SAM" id="MobiDB-lite"/>
    </source>
</evidence>
<protein>
    <submittedName>
        <fullName evidence="2">Uncharacterized protein</fullName>
    </submittedName>
</protein>